<dbReference type="InterPro" id="IPR036166">
    <property type="entry name" value="YxeA-like_sf"/>
</dbReference>
<reference evidence="2 5" key="3">
    <citation type="submission" date="2019-07" db="EMBL/GenBank/DDBJ databases">
        <title>Whole genome shotgun sequence of Enterococcus mundtii NBRC 100490.</title>
        <authorList>
            <person name="Hosoyama A."/>
            <person name="Uohara A."/>
            <person name="Ohji S."/>
            <person name="Ichikawa N."/>
        </authorList>
    </citation>
    <scope>NUCLEOTIDE SEQUENCE [LARGE SCALE GENOMIC DNA]</scope>
    <source>
        <strain evidence="2 5">NBRC 100490</strain>
    </source>
</reference>
<dbReference type="InterPro" id="IPR006542">
    <property type="entry name" value="DUF1093"/>
</dbReference>
<dbReference type="PANTHER" id="PTHR36433:SF2">
    <property type="entry name" value="YXEA FAMILY PROTEIN"/>
    <property type="match status" value="1"/>
</dbReference>
<organism evidence="3 4">
    <name type="scientific">Enterococcus mundtii</name>
    <dbReference type="NCBI Taxonomy" id="53346"/>
    <lineage>
        <taxon>Bacteria</taxon>
        <taxon>Bacillati</taxon>
        <taxon>Bacillota</taxon>
        <taxon>Bacilli</taxon>
        <taxon>Lactobacillales</taxon>
        <taxon>Enterococcaceae</taxon>
        <taxon>Enterococcus</taxon>
    </lineage>
</organism>
<evidence type="ECO:0000313" key="5">
    <source>
        <dbReference type="Proteomes" id="UP000321175"/>
    </source>
</evidence>
<dbReference type="EMBL" id="AP019810">
    <property type="protein sequence ID" value="BBM15246.1"/>
    <property type="molecule type" value="Genomic_DNA"/>
</dbReference>
<keyword evidence="1" id="KW-0067">ATP-binding</keyword>
<dbReference type="EMBL" id="BJWA01000016">
    <property type="protein sequence ID" value="GEL81028.1"/>
    <property type="molecule type" value="Genomic_DNA"/>
</dbReference>
<reference evidence="3 4" key="1">
    <citation type="submission" date="2018-03" db="EMBL/GenBank/DDBJ databases">
        <title>Draft genome sequences of four Enterococcus mundtii strains isolated from beef slaughterhouses in Kenya.</title>
        <authorList>
            <person name="Wambui J."/>
            <person name="Stevens M."/>
            <person name="Njage P."/>
            <person name="Stephan R."/>
            <person name="Tasara T."/>
        </authorList>
    </citation>
    <scope>NUCLEOTIDE SEQUENCE [LARGE SCALE GENOMIC DNA]</scope>
    <source>
        <strain evidence="3 4">H18-EM</strain>
    </source>
</reference>
<dbReference type="Proteomes" id="UP000509460">
    <property type="component" value="Chromosome"/>
</dbReference>
<reference evidence="1 6" key="2">
    <citation type="submission" date="2019-07" db="EMBL/GenBank/DDBJ databases">
        <title>antibiotic susceptibility of plant-derived lactic acid bacteria.</title>
        <authorList>
            <person name="Sugiyama M."/>
            <person name="Noda M."/>
        </authorList>
    </citation>
    <scope>NUCLEOTIDE SEQUENCE [LARGE SCALE GENOMIC DNA]</scope>
    <source>
        <strain evidence="1 6">15-1A</strain>
    </source>
</reference>
<dbReference type="GO" id="GO:0005524">
    <property type="term" value="F:ATP binding"/>
    <property type="evidence" value="ECO:0007669"/>
    <property type="project" value="UniProtKB-KW"/>
</dbReference>
<dbReference type="PANTHER" id="PTHR36433">
    <property type="entry name" value="HYPOTHETICAL CYTOSOLIC PROTEIN"/>
    <property type="match status" value="1"/>
</dbReference>
<dbReference type="EMBL" id="PYGR01000021">
    <property type="protein sequence ID" value="PTO35651.1"/>
    <property type="molecule type" value="Genomic_DNA"/>
</dbReference>
<proteinExistence type="predicted"/>
<protein>
    <submittedName>
        <fullName evidence="2">Amino acid ABC transporter ATP-binding protein</fullName>
    </submittedName>
    <submittedName>
        <fullName evidence="3">DUF1093 domain-containing protein</fullName>
    </submittedName>
    <submittedName>
        <fullName evidence="1">Glutamine transport ATP-binding protein GlnQ</fullName>
    </submittedName>
</protein>
<evidence type="ECO:0000313" key="2">
    <source>
        <dbReference type="EMBL" id="GEL81028.1"/>
    </source>
</evidence>
<evidence type="ECO:0000313" key="6">
    <source>
        <dbReference type="Proteomes" id="UP000509460"/>
    </source>
</evidence>
<evidence type="ECO:0000313" key="1">
    <source>
        <dbReference type="EMBL" id="BBM15246.1"/>
    </source>
</evidence>
<dbReference type="RefSeq" id="WP_019722992.1">
    <property type="nucleotide sequence ID" value="NZ_AP019810.1"/>
</dbReference>
<accession>A0A1A6GB55</accession>
<keyword evidence="5" id="KW-1185">Reference proteome</keyword>
<evidence type="ECO:0000313" key="4">
    <source>
        <dbReference type="Proteomes" id="UP000244022"/>
    </source>
</evidence>
<keyword evidence="1" id="KW-0547">Nucleotide-binding</keyword>
<dbReference type="Gene3D" id="2.40.50.480">
    <property type="match status" value="1"/>
</dbReference>
<dbReference type="NCBIfam" id="TIGR01655">
    <property type="entry name" value="yxeA_fam"/>
    <property type="match status" value="1"/>
</dbReference>
<dbReference type="Pfam" id="PF06486">
    <property type="entry name" value="DUF1093"/>
    <property type="match status" value="1"/>
</dbReference>
<dbReference type="Proteomes" id="UP000244022">
    <property type="component" value="Unassembled WGS sequence"/>
</dbReference>
<dbReference type="SUPFAM" id="SSF159121">
    <property type="entry name" value="BC4932-like"/>
    <property type="match status" value="1"/>
</dbReference>
<gene>
    <name evidence="3" type="ORF">C6N14_06840</name>
    <name evidence="1" type="ORF">EM151A_2055</name>
    <name evidence="2" type="ORF">EMU01_21720</name>
</gene>
<sequence length="125" mass="13965">MKKLLIGLGAFIIIAFGGYRLADHLIMGGESYYVQITTDGEKQVDHADGGQEIISYRYELPGFNKEGKEKTMDFNGFQERPLRKDAFLKVTWNKNKGVTSYEEVQAKDIPSAAQEKLSKGTVNNG</sequence>
<evidence type="ECO:0000313" key="3">
    <source>
        <dbReference type="EMBL" id="PTO35651.1"/>
    </source>
</evidence>
<dbReference type="GeneID" id="60998230"/>
<dbReference type="AlphaFoldDB" id="A0A1A6GB55"/>
<name>A0A1A6GB55_ENTMU</name>
<dbReference type="Proteomes" id="UP000321175">
    <property type="component" value="Unassembled WGS sequence"/>
</dbReference>